<dbReference type="Proteomes" id="UP000727962">
    <property type="component" value="Unassembled WGS sequence"/>
</dbReference>
<evidence type="ECO:0000313" key="1">
    <source>
        <dbReference type="EMBL" id="MBI1756868.1"/>
    </source>
</evidence>
<name>A0A931PTY1_FIMGI</name>
<reference evidence="1" key="1">
    <citation type="submission" date="2020-07" db="EMBL/GenBank/DDBJ databases">
        <title>Huge and variable diversity of episymbiotic CPR bacteria and DPANN archaea in groundwater ecosystems.</title>
        <authorList>
            <person name="He C.Y."/>
            <person name="Keren R."/>
            <person name="Whittaker M."/>
            <person name="Farag I.F."/>
            <person name="Doudna J."/>
            <person name="Cate J.H.D."/>
            <person name="Banfield J.F."/>
        </authorList>
    </citation>
    <scope>NUCLEOTIDE SEQUENCE</scope>
    <source>
        <strain evidence="1">NC_groundwater_17_Pr7_B-0.1um_64_12</strain>
    </source>
</reference>
<evidence type="ECO:0000313" key="2">
    <source>
        <dbReference type="Proteomes" id="UP000727962"/>
    </source>
</evidence>
<comment type="caution">
    <text evidence="1">The sequence shown here is derived from an EMBL/GenBank/DDBJ whole genome shotgun (WGS) entry which is preliminary data.</text>
</comment>
<protein>
    <submittedName>
        <fullName evidence="1">Uncharacterized protein</fullName>
    </submittedName>
</protein>
<proteinExistence type="predicted"/>
<dbReference type="AlphaFoldDB" id="A0A931PTY1"/>
<organism evidence="1 2">
    <name type="scientific">Fimbriimonas ginsengisoli</name>
    <dbReference type="NCBI Taxonomy" id="1005039"/>
    <lineage>
        <taxon>Bacteria</taxon>
        <taxon>Bacillati</taxon>
        <taxon>Armatimonadota</taxon>
        <taxon>Fimbriimonadia</taxon>
        <taxon>Fimbriimonadales</taxon>
        <taxon>Fimbriimonadaceae</taxon>
        <taxon>Fimbriimonas</taxon>
    </lineage>
</organism>
<sequence>MKREISERHPIREFFSESIQASLRDCLGLRDTEAVELYLAAMLVDFVSFEGIFAIRDASGRSVQSLPELLAEGDVRLRADSFAREREVHRHIGDLLLFWSGLYPEFLPRLAAVPGDPVEQAVRQGSLSYHVVSTFEHSPYGEQAGTFRKLSVHFDEYRTGLSLLRASFDRVSGSEGFGA</sequence>
<dbReference type="EMBL" id="JACOSL010000041">
    <property type="protein sequence ID" value="MBI1756868.1"/>
    <property type="molecule type" value="Genomic_DNA"/>
</dbReference>
<gene>
    <name evidence="1" type="ORF">HYR64_07160</name>
</gene>
<accession>A0A931PTY1</accession>